<gene>
    <name evidence="1" type="ORF">MRATA1EN1_LOCUS1134</name>
</gene>
<reference evidence="1" key="1">
    <citation type="submission" date="2023-04" db="EMBL/GenBank/DDBJ databases">
        <authorList>
            <consortium name="ELIXIR-Norway"/>
        </authorList>
    </citation>
    <scope>NUCLEOTIDE SEQUENCE [LARGE SCALE GENOMIC DNA]</scope>
</reference>
<evidence type="ECO:0000313" key="1">
    <source>
        <dbReference type="EMBL" id="CAI9152172.1"/>
    </source>
</evidence>
<dbReference type="EMBL" id="OX459937">
    <property type="protein sequence ID" value="CAI9152172.1"/>
    <property type="molecule type" value="Genomic_DNA"/>
</dbReference>
<dbReference type="Proteomes" id="UP001176941">
    <property type="component" value="Chromosome 1"/>
</dbReference>
<keyword evidence="2" id="KW-1185">Reference proteome</keyword>
<name>A0ABN8XV21_RANTA</name>
<protein>
    <submittedName>
        <fullName evidence="1">Uncharacterized protein</fullName>
    </submittedName>
</protein>
<evidence type="ECO:0000313" key="2">
    <source>
        <dbReference type="Proteomes" id="UP001176941"/>
    </source>
</evidence>
<organism evidence="1 2">
    <name type="scientific">Rangifer tarandus platyrhynchus</name>
    <name type="common">Svalbard reindeer</name>
    <dbReference type="NCBI Taxonomy" id="3082113"/>
    <lineage>
        <taxon>Eukaryota</taxon>
        <taxon>Metazoa</taxon>
        <taxon>Chordata</taxon>
        <taxon>Craniata</taxon>
        <taxon>Vertebrata</taxon>
        <taxon>Euteleostomi</taxon>
        <taxon>Mammalia</taxon>
        <taxon>Eutheria</taxon>
        <taxon>Laurasiatheria</taxon>
        <taxon>Artiodactyla</taxon>
        <taxon>Ruminantia</taxon>
        <taxon>Pecora</taxon>
        <taxon>Cervidae</taxon>
        <taxon>Odocoileinae</taxon>
        <taxon>Rangifer</taxon>
    </lineage>
</organism>
<sequence length="68" mass="7221">MVDSGSSLASLCTQEEICIIALGLPPAPAKSRQLLPGEQQLLPQEGCLRLMPRGRLSHRGQPGSQLEG</sequence>
<accession>A0ABN8XV21</accession>
<proteinExistence type="predicted"/>